<name>G7E0P2_MIXOS</name>
<gene>
    <name evidence="1" type="primary">Mo03069</name>
    <name evidence="1" type="ORF">E5Q_03069</name>
</gene>
<sequence>MSSDTSSSLHLTGSERFGTSHRKFDLRLTESYELACHYLD</sequence>
<accession>G7E0P2</accession>
<dbReference type="HOGENOM" id="CLU_3299549_0_0_1"/>
<evidence type="ECO:0000313" key="1">
    <source>
        <dbReference type="EMBL" id="GAA96402.1"/>
    </source>
</evidence>
<dbReference type="AlphaFoldDB" id="G7E0P2"/>
<comment type="caution">
    <text evidence="1">The sequence shown here is derived from an EMBL/GenBank/DDBJ whole genome shotgun (WGS) entry which is preliminary data.</text>
</comment>
<evidence type="ECO:0000313" key="2">
    <source>
        <dbReference type="Proteomes" id="UP000009131"/>
    </source>
</evidence>
<dbReference type="InParanoid" id="G7E0P2"/>
<reference evidence="1 2" key="1">
    <citation type="journal article" date="2011" name="J. Gen. Appl. Microbiol.">
        <title>Draft genome sequencing of the enigmatic basidiomycete Mixia osmundae.</title>
        <authorList>
            <person name="Nishida H."/>
            <person name="Nagatsuka Y."/>
            <person name="Sugiyama J."/>
        </authorList>
    </citation>
    <scope>NUCLEOTIDE SEQUENCE [LARGE SCALE GENOMIC DNA]</scope>
    <source>
        <strain evidence="2">CBS 9802 / IAM 14324 / JCM 22182 / KY 12970</strain>
    </source>
</reference>
<proteinExistence type="predicted"/>
<dbReference type="Proteomes" id="UP000009131">
    <property type="component" value="Unassembled WGS sequence"/>
</dbReference>
<keyword evidence="2" id="KW-1185">Reference proteome</keyword>
<protein>
    <submittedName>
        <fullName evidence="1">Uncharacterized protein</fullName>
    </submittedName>
</protein>
<organism evidence="1 2">
    <name type="scientific">Mixia osmundae (strain CBS 9802 / IAM 14324 / JCM 22182 / KY 12970)</name>
    <dbReference type="NCBI Taxonomy" id="764103"/>
    <lineage>
        <taxon>Eukaryota</taxon>
        <taxon>Fungi</taxon>
        <taxon>Dikarya</taxon>
        <taxon>Basidiomycota</taxon>
        <taxon>Pucciniomycotina</taxon>
        <taxon>Mixiomycetes</taxon>
        <taxon>Mixiales</taxon>
        <taxon>Mixiaceae</taxon>
        <taxon>Mixia</taxon>
    </lineage>
</organism>
<dbReference type="EMBL" id="BABT02000084">
    <property type="protein sequence ID" value="GAA96402.1"/>
    <property type="molecule type" value="Genomic_DNA"/>
</dbReference>
<reference evidence="1 2" key="2">
    <citation type="journal article" date="2012" name="Open Biol.">
        <title>Characteristics of nucleosomes and linker DNA regions on the genome of the basidiomycete Mixia osmundae revealed by mono- and dinucleosome mapping.</title>
        <authorList>
            <person name="Nishida H."/>
            <person name="Kondo S."/>
            <person name="Matsumoto T."/>
            <person name="Suzuki Y."/>
            <person name="Yoshikawa H."/>
            <person name="Taylor T.D."/>
            <person name="Sugiyama J."/>
        </authorList>
    </citation>
    <scope>NUCLEOTIDE SEQUENCE [LARGE SCALE GENOMIC DNA]</scope>
    <source>
        <strain evidence="2">CBS 9802 / IAM 14324 / JCM 22182 / KY 12970</strain>
    </source>
</reference>